<dbReference type="EMBL" id="LCPW01000012">
    <property type="protein sequence ID" value="KKW05665.1"/>
    <property type="molecule type" value="Genomic_DNA"/>
</dbReference>
<dbReference type="InterPro" id="IPR003724">
    <property type="entry name" value="CblAdoTrfase_CobA"/>
</dbReference>
<dbReference type="STRING" id="1618342.UY40_C0012G0012"/>
<evidence type="ECO:0000313" key="2">
    <source>
        <dbReference type="Proteomes" id="UP000034119"/>
    </source>
</evidence>
<organism evidence="1 2">
    <name type="scientific">candidate division CPR1 bacterium GW2011_GWC1_49_13</name>
    <dbReference type="NCBI Taxonomy" id="1618342"/>
    <lineage>
        <taxon>Bacteria</taxon>
        <taxon>candidate division CPR1</taxon>
    </lineage>
</organism>
<dbReference type="PATRIC" id="fig|1618342.3.peg.436"/>
<dbReference type="Proteomes" id="UP000034119">
    <property type="component" value="Unassembled WGS sequence"/>
</dbReference>
<dbReference type="GO" id="GO:0005524">
    <property type="term" value="F:ATP binding"/>
    <property type="evidence" value="ECO:0007669"/>
    <property type="project" value="InterPro"/>
</dbReference>
<dbReference type="Pfam" id="PF02572">
    <property type="entry name" value="CobA_CobO_BtuR"/>
    <property type="match status" value="1"/>
</dbReference>
<dbReference type="SUPFAM" id="SSF52540">
    <property type="entry name" value="P-loop containing nucleoside triphosphate hydrolases"/>
    <property type="match status" value="1"/>
</dbReference>
<keyword evidence="1" id="KW-0808">Transferase</keyword>
<dbReference type="Gene3D" id="3.40.50.300">
    <property type="entry name" value="P-loop containing nucleotide triphosphate hydrolases"/>
    <property type="match status" value="1"/>
</dbReference>
<protein>
    <submittedName>
        <fullName evidence="1">Cob(I)alamin adenosyltransferase</fullName>
    </submittedName>
</protein>
<proteinExistence type="predicted"/>
<dbReference type="PIRSF" id="PIRSF015617">
    <property type="entry name" value="Adensltrnsf_CobA"/>
    <property type="match status" value="1"/>
</dbReference>
<gene>
    <name evidence="1" type="ORF">UY40_C0012G0012</name>
</gene>
<evidence type="ECO:0000313" key="1">
    <source>
        <dbReference type="EMBL" id="KKW05665.1"/>
    </source>
</evidence>
<dbReference type="GO" id="GO:0008817">
    <property type="term" value="F:corrinoid adenosyltransferase activity"/>
    <property type="evidence" value="ECO:0007669"/>
    <property type="project" value="InterPro"/>
</dbReference>
<dbReference type="InterPro" id="IPR027417">
    <property type="entry name" value="P-loop_NTPase"/>
</dbReference>
<dbReference type="AlphaFoldDB" id="A0A0G1VHG0"/>
<name>A0A0G1VHG0_9BACT</name>
<dbReference type="PANTHER" id="PTHR46638:SF1">
    <property type="entry name" value="CORRINOID ADENOSYLTRANSFERASE"/>
    <property type="match status" value="1"/>
</dbReference>
<dbReference type="GO" id="GO:0009236">
    <property type="term" value="P:cobalamin biosynthetic process"/>
    <property type="evidence" value="ECO:0007669"/>
    <property type="project" value="InterPro"/>
</dbReference>
<accession>A0A0G1VHG0</accession>
<dbReference type="PANTHER" id="PTHR46638">
    <property type="entry name" value="CORRINOID ADENOSYLTRANSFERASE"/>
    <property type="match status" value="1"/>
</dbReference>
<comment type="caution">
    <text evidence="1">The sequence shown here is derived from an EMBL/GenBank/DDBJ whole genome shotgun (WGS) entry which is preliminary data.</text>
</comment>
<reference evidence="1 2" key="1">
    <citation type="journal article" date="2015" name="Nature">
        <title>rRNA introns, odd ribosomes, and small enigmatic genomes across a large radiation of phyla.</title>
        <authorList>
            <person name="Brown C.T."/>
            <person name="Hug L.A."/>
            <person name="Thomas B.C."/>
            <person name="Sharon I."/>
            <person name="Castelle C.J."/>
            <person name="Singh A."/>
            <person name="Wilkins M.J."/>
            <person name="Williams K.H."/>
            <person name="Banfield J.F."/>
        </authorList>
    </citation>
    <scope>NUCLEOTIDE SEQUENCE [LARGE SCALE GENOMIC DNA]</scope>
</reference>
<sequence length="160" mass="17590">MEEKGLIYVFTGNGKGKTTAAVGQAVRFAGQGFKVLMVQFIKQIVSGEVAPLKKLGVEIYPMGLGYVGILSDQKEKETHVHEEEFDLLVLDEVNNSVHLGLLEVGEVVDFLKNRPQELSVILTGRDAPAQFKEMADLVSEVKDVKHPYEKGISAKKGSEF</sequence>